<evidence type="ECO:0000256" key="1">
    <source>
        <dbReference type="SAM" id="Phobius"/>
    </source>
</evidence>
<feature type="transmembrane region" description="Helical" evidence="1">
    <location>
        <begin position="416"/>
        <end position="437"/>
    </location>
</feature>
<keyword evidence="1" id="KW-1133">Transmembrane helix</keyword>
<gene>
    <name evidence="2" type="ORF">SAMN05216252_107129</name>
</gene>
<dbReference type="GO" id="GO:0016740">
    <property type="term" value="F:transferase activity"/>
    <property type="evidence" value="ECO:0007669"/>
    <property type="project" value="UniProtKB-KW"/>
</dbReference>
<dbReference type="AlphaFoldDB" id="A0A239G110"/>
<proteinExistence type="predicted"/>
<dbReference type="RefSeq" id="WP_245938870.1">
    <property type="nucleotide sequence ID" value="NZ_FZOF01000007.1"/>
</dbReference>
<name>A0A239G110_9ACTN</name>
<dbReference type="Proteomes" id="UP000198280">
    <property type="component" value="Unassembled WGS sequence"/>
</dbReference>
<accession>A0A239G110</accession>
<feature type="transmembrane region" description="Helical" evidence="1">
    <location>
        <begin position="354"/>
        <end position="371"/>
    </location>
</feature>
<feature type="transmembrane region" description="Helical" evidence="1">
    <location>
        <begin position="21"/>
        <end position="42"/>
    </location>
</feature>
<evidence type="ECO:0000313" key="3">
    <source>
        <dbReference type="Proteomes" id="UP000198280"/>
    </source>
</evidence>
<feature type="transmembrane region" description="Helical" evidence="1">
    <location>
        <begin position="174"/>
        <end position="204"/>
    </location>
</feature>
<keyword evidence="1" id="KW-0812">Transmembrane</keyword>
<feature type="transmembrane region" description="Helical" evidence="1">
    <location>
        <begin position="329"/>
        <end position="347"/>
    </location>
</feature>
<evidence type="ECO:0000313" key="2">
    <source>
        <dbReference type="EMBL" id="SNS61724.1"/>
    </source>
</evidence>
<organism evidence="2 3">
    <name type="scientific">Actinacidiphila glaucinigra</name>
    <dbReference type="NCBI Taxonomy" id="235986"/>
    <lineage>
        <taxon>Bacteria</taxon>
        <taxon>Bacillati</taxon>
        <taxon>Actinomycetota</taxon>
        <taxon>Actinomycetes</taxon>
        <taxon>Kitasatosporales</taxon>
        <taxon>Streptomycetaceae</taxon>
        <taxon>Actinacidiphila</taxon>
    </lineage>
</organism>
<dbReference type="EMBL" id="FZOF01000007">
    <property type="protein sequence ID" value="SNS61724.1"/>
    <property type="molecule type" value="Genomic_DNA"/>
</dbReference>
<feature type="transmembrane region" description="Helical" evidence="1">
    <location>
        <begin position="211"/>
        <end position="233"/>
    </location>
</feature>
<reference evidence="2 3" key="1">
    <citation type="submission" date="2017-06" db="EMBL/GenBank/DDBJ databases">
        <authorList>
            <person name="Kim H.J."/>
            <person name="Triplett B.A."/>
        </authorList>
    </citation>
    <scope>NUCLEOTIDE SEQUENCE [LARGE SCALE GENOMIC DNA]</scope>
    <source>
        <strain evidence="2 3">CGMCC 4.1858</strain>
    </source>
</reference>
<sequence>MNDSGFLALKGLPPLPTRGRVLRPALWGGAVAALALLCYSVVTSGMNGDLRYVLACLRSAKGGGFSASDTFVHRPFFYRWFVAGLDSLTFGSTTTREMIIRIAAVLLCVATGLALRAALARRLPPRDATLTAAVVTLALAFAPKIDFLQPEWAATLLSVLAVAAALGIERPWPAAAVAAVPLGLAVMMKYSTAATALMALLLLFAVDRMRAVRLGLVTGVSSVVLFGISLLAGSRELQWAKDMPKINQGALTRKGLDPSFLLDKSASFLVDRAYLSPVVALLPAALLLLLSRQQDRRRRAELAALAVLIVLVCVAAVAVQGNWFGYHAASLPVGAAALWGLAVAAWYRAHGRPPLFFTAVTAVYAAFVPFAAQAPHAVQGVAAGWAAVLVAFLAATADLVSARGSATVEPARPGRFAAAAVALSAVVGVFCLAAAIWPGSPQLMNAGHVVYGNSDFDARSDQTARESAELDRQIPRGAPVLYLAFGDVAYFVGHPTPCRYPVPTFLQRTKFLPDVNKLPSYKENLRCVTEDPAPYAVLQRSWFQLGNVDKTLAATIEAAYDCPPLTGNSRTPVVCRLR</sequence>
<keyword evidence="3" id="KW-1185">Reference proteome</keyword>
<protein>
    <submittedName>
        <fullName evidence="2">4-amino-4-deoxy-L-arabinose transferase</fullName>
    </submittedName>
</protein>
<keyword evidence="1" id="KW-0472">Membrane</keyword>
<feature type="transmembrane region" description="Helical" evidence="1">
    <location>
        <begin position="273"/>
        <end position="290"/>
    </location>
</feature>
<feature type="transmembrane region" description="Helical" evidence="1">
    <location>
        <begin position="377"/>
        <end position="395"/>
    </location>
</feature>
<feature type="transmembrane region" description="Helical" evidence="1">
    <location>
        <begin position="98"/>
        <end position="119"/>
    </location>
</feature>
<keyword evidence="2" id="KW-0808">Transferase</keyword>
<feature type="transmembrane region" description="Helical" evidence="1">
    <location>
        <begin position="302"/>
        <end position="323"/>
    </location>
</feature>